<keyword evidence="1" id="KW-0472">Membrane</keyword>
<sequence length="183" mass="21737">MDRTLKVYTKTDHLFAEFTFLYEYNNQAKAKYTQYRRLYNDDEEDENKSVYPLMEMDAYLDYRQFDSIDQIKAYDKEVVKNHLGRDMTDPRGYNYVYSAEPVLLRYIAANHIGFIGMVNIMFSFIDNIKEVKFLSGINPRFDAELTSNSLETNINCILKIQVYTDRDITTIHPGDLKRLPPWY</sequence>
<dbReference type="RefSeq" id="WP_144914821.1">
    <property type="nucleotide sequence ID" value="NZ_VLLI01000011.1"/>
</dbReference>
<keyword evidence="3" id="KW-1185">Reference proteome</keyword>
<keyword evidence="1" id="KW-1133">Transmembrane helix</keyword>
<proteinExistence type="predicted"/>
<dbReference type="EMBL" id="VLLI01000011">
    <property type="protein sequence ID" value="TWI97231.1"/>
    <property type="molecule type" value="Genomic_DNA"/>
</dbReference>
<evidence type="ECO:0000313" key="3">
    <source>
        <dbReference type="Proteomes" id="UP000317010"/>
    </source>
</evidence>
<gene>
    <name evidence="2" type="ORF">JN11_03692</name>
</gene>
<protein>
    <submittedName>
        <fullName evidence="2">Uncharacterized protein</fullName>
    </submittedName>
</protein>
<name>A0A562TUD6_9SPHI</name>
<evidence type="ECO:0000313" key="2">
    <source>
        <dbReference type="EMBL" id="TWI97231.1"/>
    </source>
</evidence>
<comment type="caution">
    <text evidence="2">The sequence shown here is derived from an EMBL/GenBank/DDBJ whole genome shotgun (WGS) entry which is preliminary data.</text>
</comment>
<dbReference type="OrthoDB" id="792576at2"/>
<dbReference type="AlphaFoldDB" id="A0A562TUD6"/>
<reference evidence="2 3" key="1">
    <citation type="submission" date="2019-07" db="EMBL/GenBank/DDBJ databases">
        <title>Genomic Encyclopedia of Archaeal and Bacterial Type Strains, Phase II (KMG-II): from individual species to whole genera.</title>
        <authorList>
            <person name="Goeker M."/>
        </authorList>
    </citation>
    <scope>NUCLEOTIDE SEQUENCE [LARGE SCALE GENOMIC DNA]</scope>
    <source>
        <strain evidence="2 3">ATCC BAA-1854</strain>
    </source>
</reference>
<keyword evidence="1" id="KW-0812">Transmembrane</keyword>
<dbReference type="Proteomes" id="UP000317010">
    <property type="component" value="Unassembled WGS sequence"/>
</dbReference>
<accession>A0A562TUD6</accession>
<feature type="transmembrane region" description="Helical" evidence="1">
    <location>
        <begin position="103"/>
        <end position="125"/>
    </location>
</feature>
<organism evidence="2 3">
    <name type="scientific">Mucilaginibacter frigoritolerans</name>
    <dbReference type="NCBI Taxonomy" id="652788"/>
    <lineage>
        <taxon>Bacteria</taxon>
        <taxon>Pseudomonadati</taxon>
        <taxon>Bacteroidota</taxon>
        <taxon>Sphingobacteriia</taxon>
        <taxon>Sphingobacteriales</taxon>
        <taxon>Sphingobacteriaceae</taxon>
        <taxon>Mucilaginibacter</taxon>
    </lineage>
</organism>
<evidence type="ECO:0000256" key="1">
    <source>
        <dbReference type="SAM" id="Phobius"/>
    </source>
</evidence>